<organism evidence="1 2">
    <name type="scientific">Amycolatopsis sulphurea</name>
    <dbReference type="NCBI Taxonomy" id="76022"/>
    <lineage>
        <taxon>Bacteria</taxon>
        <taxon>Bacillati</taxon>
        <taxon>Actinomycetota</taxon>
        <taxon>Actinomycetes</taxon>
        <taxon>Pseudonocardiales</taxon>
        <taxon>Pseudonocardiaceae</taxon>
        <taxon>Amycolatopsis</taxon>
    </lineage>
</organism>
<keyword evidence="2" id="KW-1185">Reference proteome</keyword>
<reference evidence="1 2" key="1">
    <citation type="submission" date="2017-10" db="EMBL/GenBank/DDBJ databases">
        <title>Sequencing the genomes of 1000 actinobacteria strains.</title>
        <authorList>
            <person name="Klenk H.-P."/>
        </authorList>
    </citation>
    <scope>NUCLEOTIDE SEQUENCE [LARGE SCALE GENOMIC DNA]</scope>
    <source>
        <strain evidence="1 2">DSM 46092</strain>
    </source>
</reference>
<evidence type="ECO:0000313" key="1">
    <source>
        <dbReference type="EMBL" id="PFG51071.1"/>
    </source>
</evidence>
<evidence type="ECO:0000313" key="2">
    <source>
        <dbReference type="Proteomes" id="UP000243542"/>
    </source>
</evidence>
<dbReference type="AlphaFoldDB" id="A0A2A9FK00"/>
<sequence>MTEGSLDLFGSPLADSGARAPVRLPVNDMALIEKVLHIAENVGYVLVGPGERVYRLYARLAIEVAPRDESDAVHHLLDARWLTKGGTHFYTCYGYSGAGNSVLVPRATKDKARRWRVLAARPTTTGEQRRKANG</sequence>
<dbReference type="EMBL" id="PDJK01000002">
    <property type="protein sequence ID" value="PFG51071.1"/>
    <property type="molecule type" value="Genomic_DNA"/>
</dbReference>
<dbReference type="RefSeq" id="WP_141544582.1">
    <property type="nucleotide sequence ID" value="NZ_JBIAKZ010000064.1"/>
</dbReference>
<comment type="caution">
    <text evidence="1">The sequence shown here is derived from an EMBL/GenBank/DDBJ whole genome shotgun (WGS) entry which is preliminary data.</text>
</comment>
<gene>
    <name evidence="1" type="ORF">ATK36_6344</name>
</gene>
<dbReference type="Proteomes" id="UP000243542">
    <property type="component" value="Unassembled WGS sequence"/>
</dbReference>
<proteinExistence type="predicted"/>
<accession>A0A2A9FK00</accession>
<name>A0A2A9FK00_9PSEU</name>
<protein>
    <submittedName>
        <fullName evidence="1">Uncharacterized protein</fullName>
    </submittedName>
</protein>